<dbReference type="InterPro" id="IPR020855">
    <property type="entry name" value="Ureohydrolase_Mn_BS"/>
</dbReference>
<dbReference type="Proteomes" id="UP001597452">
    <property type="component" value="Unassembled WGS sequence"/>
</dbReference>
<dbReference type="PANTHER" id="PTHR11358">
    <property type="entry name" value="ARGINASE/AGMATINASE"/>
    <property type="match status" value="1"/>
</dbReference>
<dbReference type="PANTHER" id="PTHR11358:SF35">
    <property type="entry name" value="FORMIMIDOYLGLUTAMASE"/>
    <property type="match status" value="1"/>
</dbReference>
<dbReference type="InterPro" id="IPR006035">
    <property type="entry name" value="Ureohydrolase"/>
</dbReference>
<reference evidence="9" key="1">
    <citation type="journal article" date="2019" name="Int. J. Syst. Evol. Microbiol.">
        <title>The Global Catalogue of Microorganisms (GCM) 10K type strain sequencing project: providing services to taxonomists for standard genome sequencing and annotation.</title>
        <authorList>
            <consortium name="The Broad Institute Genomics Platform"/>
            <consortium name="The Broad Institute Genome Sequencing Center for Infectious Disease"/>
            <person name="Wu L."/>
            <person name="Ma J."/>
        </authorList>
    </citation>
    <scope>NUCLEOTIDE SEQUENCE [LARGE SCALE GENOMIC DNA]</scope>
    <source>
        <strain evidence="9">TISTR 1571</strain>
    </source>
</reference>
<comment type="caution">
    <text evidence="8">The sequence shown here is derived from an EMBL/GenBank/DDBJ whole genome shotgun (WGS) entry which is preliminary data.</text>
</comment>
<dbReference type="Gene3D" id="3.40.800.10">
    <property type="entry name" value="Ureohydrolase domain"/>
    <property type="match status" value="1"/>
</dbReference>
<accession>A0ABW5QAG0</accession>
<dbReference type="PROSITE" id="PS51409">
    <property type="entry name" value="ARGINASE_2"/>
    <property type="match status" value="1"/>
</dbReference>
<keyword evidence="1" id="KW-0479">Metal-binding</keyword>
<dbReference type="PRINTS" id="PR00116">
    <property type="entry name" value="ARGINASE"/>
</dbReference>
<proteinExistence type="inferred from homology"/>
<evidence type="ECO:0000256" key="5">
    <source>
        <dbReference type="NCBIfam" id="TIGR01227"/>
    </source>
</evidence>
<sequence length="317" mass="35265">MSRYIKPAGQAKFVDRYTKKMNELLVDLNVHEGSVKYGLMGAPLSKPSISHSGASMAPGAIRQAMGSYSTYANHTDQDLRDTQIVDFGDVVMHPTDIVESQDRIYQSVKDVIQTHNPEYFILFGGDHSVSFPSIKALHETKGKVGVIQFDAHHDLRNLDDGGPTNGTPFRRSIENSVLKGEHIVQIGIRDFTNAKAYADYAVKQGVKVYTMQDVLQDRIESIIRESINYLKKRVDYIYLSVDMDVLDQAFAPGCPAIGPGGMDSQTLLTAVQEAAKHPMVKGMDIVEIDPTLDFRNMTSRVASYVLFSFLKSKDLKI</sequence>
<dbReference type="InterPro" id="IPR005923">
    <property type="entry name" value="HutG"/>
</dbReference>
<name>A0ABW5QAG0_9BACI</name>
<evidence type="ECO:0000256" key="6">
    <source>
        <dbReference type="PROSITE-ProRule" id="PRU00742"/>
    </source>
</evidence>
<dbReference type="CDD" id="cd09990">
    <property type="entry name" value="Agmatinase-like"/>
    <property type="match status" value="1"/>
</dbReference>
<keyword evidence="3" id="KW-0369">Histidine metabolism</keyword>
<keyword evidence="4" id="KW-0464">Manganese</keyword>
<dbReference type="GO" id="GO:0050415">
    <property type="term" value="F:formimidoylglutamase activity"/>
    <property type="evidence" value="ECO:0007669"/>
    <property type="project" value="UniProtKB-EC"/>
</dbReference>
<dbReference type="EC" id="3.5.3.8" evidence="5"/>
<evidence type="ECO:0000256" key="4">
    <source>
        <dbReference type="ARBA" id="ARBA00023211"/>
    </source>
</evidence>
<evidence type="ECO:0000313" key="9">
    <source>
        <dbReference type="Proteomes" id="UP001597452"/>
    </source>
</evidence>
<keyword evidence="2 7" id="KW-0378">Hydrolase</keyword>
<comment type="similarity">
    <text evidence="6 7">Belongs to the arginase family.</text>
</comment>
<protein>
    <recommendedName>
        <fullName evidence="5">Formimidoylglutamase</fullName>
        <ecNumber evidence="5">3.5.3.8</ecNumber>
    </recommendedName>
</protein>
<evidence type="ECO:0000256" key="2">
    <source>
        <dbReference type="ARBA" id="ARBA00022801"/>
    </source>
</evidence>
<evidence type="ECO:0000313" key="8">
    <source>
        <dbReference type="EMBL" id="MFD2638924.1"/>
    </source>
</evidence>
<dbReference type="RefSeq" id="WP_377328706.1">
    <property type="nucleotide sequence ID" value="NZ_JBHUMZ010000020.1"/>
</dbReference>
<keyword evidence="9" id="KW-1185">Reference proteome</keyword>
<dbReference type="InterPro" id="IPR023696">
    <property type="entry name" value="Ureohydrolase_dom_sf"/>
</dbReference>
<dbReference type="NCBIfam" id="TIGR01227">
    <property type="entry name" value="hutG"/>
    <property type="match status" value="1"/>
</dbReference>
<organism evidence="8 9">
    <name type="scientific">Piscibacillus salipiscarius</name>
    <dbReference type="NCBI Taxonomy" id="299480"/>
    <lineage>
        <taxon>Bacteria</taxon>
        <taxon>Bacillati</taxon>
        <taxon>Bacillota</taxon>
        <taxon>Bacilli</taxon>
        <taxon>Bacillales</taxon>
        <taxon>Bacillaceae</taxon>
        <taxon>Piscibacillus</taxon>
    </lineage>
</organism>
<dbReference type="EMBL" id="JBHUMZ010000020">
    <property type="protein sequence ID" value="MFD2638924.1"/>
    <property type="molecule type" value="Genomic_DNA"/>
</dbReference>
<dbReference type="SUPFAM" id="SSF52768">
    <property type="entry name" value="Arginase/deacetylase"/>
    <property type="match status" value="1"/>
</dbReference>
<evidence type="ECO:0000256" key="3">
    <source>
        <dbReference type="ARBA" id="ARBA00022808"/>
    </source>
</evidence>
<dbReference type="Pfam" id="PF00491">
    <property type="entry name" value="Arginase"/>
    <property type="match status" value="1"/>
</dbReference>
<dbReference type="PIRSF" id="PIRSF036979">
    <property type="entry name" value="Arginase"/>
    <property type="match status" value="1"/>
</dbReference>
<dbReference type="PROSITE" id="PS01053">
    <property type="entry name" value="ARGINASE_1"/>
    <property type="match status" value="1"/>
</dbReference>
<evidence type="ECO:0000256" key="1">
    <source>
        <dbReference type="ARBA" id="ARBA00022723"/>
    </source>
</evidence>
<evidence type="ECO:0000256" key="7">
    <source>
        <dbReference type="RuleBase" id="RU003684"/>
    </source>
</evidence>
<gene>
    <name evidence="8" type="primary">hutG</name>
    <name evidence="8" type="ORF">ACFSW4_08615</name>
</gene>